<protein>
    <submittedName>
        <fullName evidence="2">Metallo-dependent phosphatase</fullName>
    </submittedName>
</protein>
<sequence length="324" mass="36708">MTSSVKTRFLIISDTHSASPERNISKDDVAFRPPLPKADVLLHCGDLTMVGLLDEYEKTLDMLESIDAGLKLVIAGNHDISLDEAYYSRKGPYMHRHNGYDEDMPKKAKEMWKGERARRARVTYLDEGTHTFILDNGAKLRVYTSPYQPEFCDWAFPYFRNEDRYNPAQQCTPNAVPIADNPVPDFGAVDVMMTHGPPMGILDAVRTGEHVGCEHLLRAARRCRPRLHCFGHIHEGWGAQRVTWQEGSDLDVKFEDHLEKSEDVKLDHEDTIEKRAATVDVSGSSQKGVVFGEETLMVNASIMTLTYKPYNAPWLVDLDLERAD</sequence>
<dbReference type="EMBL" id="ML978155">
    <property type="protein sequence ID" value="KAF2036119.1"/>
    <property type="molecule type" value="Genomic_DNA"/>
</dbReference>
<evidence type="ECO:0000259" key="1">
    <source>
        <dbReference type="Pfam" id="PF00149"/>
    </source>
</evidence>
<gene>
    <name evidence="2" type="ORF">EK21DRAFT_53056</name>
</gene>
<dbReference type="AlphaFoldDB" id="A0A9P4LUV3"/>
<dbReference type="Gene3D" id="3.60.21.10">
    <property type="match status" value="1"/>
</dbReference>
<accession>A0A9P4LUV3</accession>
<feature type="domain" description="Calcineurin-like phosphoesterase" evidence="1">
    <location>
        <begin position="8"/>
        <end position="235"/>
    </location>
</feature>
<dbReference type="GO" id="GO:0016787">
    <property type="term" value="F:hydrolase activity"/>
    <property type="evidence" value="ECO:0007669"/>
    <property type="project" value="InterPro"/>
</dbReference>
<dbReference type="Proteomes" id="UP000799777">
    <property type="component" value="Unassembled WGS sequence"/>
</dbReference>
<dbReference type="PANTHER" id="PTHR12905:SF0">
    <property type="entry name" value="CALCINEURIN-LIKE PHOSPHOESTERASE DOMAIN-CONTAINING PROTEIN"/>
    <property type="match status" value="1"/>
</dbReference>
<dbReference type="Pfam" id="PF00149">
    <property type="entry name" value="Metallophos"/>
    <property type="match status" value="1"/>
</dbReference>
<dbReference type="InterPro" id="IPR051693">
    <property type="entry name" value="UPF0046_metallophosphoest"/>
</dbReference>
<reference evidence="2" key="1">
    <citation type="journal article" date="2020" name="Stud. Mycol.">
        <title>101 Dothideomycetes genomes: a test case for predicting lifestyles and emergence of pathogens.</title>
        <authorList>
            <person name="Haridas S."/>
            <person name="Albert R."/>
            <person name="Binder M."/>
            <person name="Bloem J."/>
            <person name="Labutti K."/>
            <person name="Salamov A."/>
            <person name="Andreopoulos B."/>
            <person name="Baker S."/>
            <person name="Barry K."/>
            <person name="Bills G."/>
            <person name="Bluhm B."/>
            <person name="Cannon C."/>
            <person name="Castanera R."/>
            <person name="Culley D."/>
            <person name="Daum C."/>
            <person name="Ezra D."/>
            <person name="Gonzalez J."/>
            <person name="Henrissat B."/>
            <person name="Kuo A."/>
            <person name="Liang C."/>
            <person name="Lipzen A."/>
            <person name="Lutzoni F."/>
            <person name="Magnuson J."/>
            <person name="Mondo S."/>
            <person name="Nolan M."/>
            <person name="Ohm R."/>
            <person name="Pangilinan J."/>
            <person name="Park H.-J."/>
            <person name="Ramirez L."/>
            <person name="Alfaro M."/>
            <person name="Sun H."/>
            <person name="Tritt A."/>
            <person name="Yoshinaga Y."/>
            <person name="Zwiers L.-H."/>
            <person name="Turgeon B."/>
            <person name="Goodwin S."/>
            <person name="Spatafora J."/>
            <person name="Crous P."/>
            <person name="Grigoriev I."/>
        </authorList>
    </citation>
    <scope>NUCLEOTIDE SEQUENCE</scope>
    <source>
        <strain evidence="2">CBS 110217</strain>
    </source>
</reference>
<dbReference type="InterPro" id="IPR004843">
    <property type="entry name" value="Calcineurin-like_PHP"/>
</dbReference>
<dbReference type="OrthoDB" id="630188at2759"/>
<dbReference type="SUPFAM" id="SSF56300">
    <property type="entry name" value="Metallo-dependent phosphatases"/>
    <property type="match status" value="1"/>
</dbReference>
<dbReference type="InterPro" id="IPR029052">
    <property type="entry name" value="Metallo-depent_PP-like"/>
</dbReference>
<dbReference type="PANTHER" id="PTHR12905">
    <property type="entry name" value="METALLOPHOSPHOESTERASE"/>
    <property type="match status" value="1"/>
</dbReference>
<comment type="caution">
    <text evidence="2">The sequence shown here is derived from an EMBL/GenBank/DDBJ whole genome shotgun (WGS) entry which is preliminary data.</text>
</comment>
<name>A0A9P4LUV3_9PLEO</name>
<dbReference type="CDD" id="cd07379">
    <property type="entry name" value="MPP_239FB"/>
    <property type="match status" value="1"/>
</dbReference>
<evidence type="ECO:0000313" key="2">
    <source>
        <dbReference type="EMBL" id="KAF2036119.1"/>
    </source>
</evidence>
<proteinExistence type="predicted"/>
<keyword evidence="3" id="KW-1185">Reference proteome</keyword>
<evidence type="ECO:0000313" key="3">
    <source>
        <dbReference type="Proteomes" id="UP000799777"/>
    </source>
</evidence>
<organism evidence="2 3">
    <name type="scientific">Setomelanomma holmii</name>
    <dbReference type="NCBI Taxonomy" id="210430"/>
    <lineage>
        <taxon>Eukaryota</taxon>
        <taxon>Fungi</taxon>
        <taxon>Dikarya</taxon>
        <taxon>Ascomycota</taxon>
        <taxon>Pezizomycotina</taxon>
        <taxon>Dothideomycetes</taxon>
        <taxon>Pleosporomycetidae</taxon>
        <taxon>Pleosporales</taxon>
        <taxon>Pleosporineae</taxon>
        <taxon>Phaeosphaeriaceae</taxon>
        <taxon>Setomelanomma</taxon>
    </lineage>
</organism>